<feature type="transmembrane region" description="Helical" evidence="11">
    <location>
        <begin position="194"/>
        <end position="217"/>
    </location>
</feature>
<feature type="transmembrane region" description="Helical" evidence="11">
    <location>
        <begin position="108"/>
        <end position="134"/>
    </location>
</feature>
<dbReference type="PANTHER" id="PTHR43702:SF3">
    <property type="entry name" value="PROTEIN TSGA"/>
    <property type="match status" value="1"/>
</dbReference>
<evidence type="ECO:0000313" key="14">
    <source>
        <dbReference type="EMBL" id="OUL67145.1"/>
    </source>
</evidence>
<keyword evidence="8 11" id="KW-0812">Transmembrane</keyword>
<feature type="transmembrane region" description="Helical" evidence="11">
    <location>
        <begin position="395"/>
        <end position="415"/>
    </location>
</feature>
<feature type="transmembrane region" description="Helical" evidence="11">
    <location>
        <begin position="368"/>
        <end position="389"/>
    </location>
</feature>
<feature type="transmembrane region" description="Helical" evidence="11">
    <location>
        <begin position="146"/>
        <end position="169"/>
    </location>
</feature>
<keyword evidence="5" id="KW-1003">Cell membrane</keyword>
<feature type="transmembrane region" description="Helical" evidence="11">
    <location>
        <begin position="17"/>
        <end position="35"/>
    </location>
</feature>
<dbReference type="KEGG" id="asz:ASN_3332"/>
<dbReference type="GO" id="GO:0055056">
    <property type="term" value="F:D-glucose transmembrane transporter activity"/>
    <property type="evidence" value="ECO:0007669"/>
    <property type="project" value="InterPro"/>
</dbReference>
<keyword evidence="15" id="KW-1185">Reference proteome</keyword>
<evidence type="ECO:0000256" key="7">
    <source>
        <dbReference type="ARBA" id="ARBA00022597"/>
    </source>
</evidence>
<gene>
    <name evidence="12" type="primary">gluP</name>
    <name evidence="13" type="ORF">AD948_16255</name>
    <name evidence="12" type="ORF">ASN_3332</name>
    <name evidence="14" type="ORF">HK16_04235</name>
</gene>
<dbReference type="Proteomes" id="UP000075360">
    <property type="component" value="Unassembled WGS sequence"/>
</dbReference>
<dbReference type="InterPro" id="IPR050375">
    <property type="entry name" value="MFS_TsgA-like"/>
</dbReference>
<dbReference type="RefSeq" id="WP_039904410.1">
    <property type="nucleotide sequence ID" value="NZ_JOOZ01000017.1"/>
</dbReference>
<dbReference type="PATRIC" id="fig|446692.3.peg.3532"/>
<evidence type="ECO:0000313" key="13">
    <source>
        <dbReference type="EMBL" id="KXV56849.1"/>
    </source>
</evidence>
<evidence type="ECO:0000256" key="6">
    <source>
        <dbReference type="ARBA" id="ARBA00022519"/>
    </source>
</evidence>
<accession>A0A0U5EXR4</accession>
<dbReference type="OrthoDB" id="9795150at2"/>
<dbReference type="GeneID" id="34784284"/>
<reference evidence="13 16" key="4">
    <citation type="submission" date="2015-06" db="EMBL/GenBank/DDBJ databases">
        <title>Improved classification and identification of acetic acid bacteria using matrix-assisted laser desorption/ionization time-of-flight mass spectrometry; Gluconobacter nephelii and Gluconobacter uchimurae are later heterotypic synonyms of Gluconobacter japonicus and Gluconobacter oxydans, respectively.</title>
        <authorList>
            <person name="Li L."/>
            <person name="Cleenwerck I."/>
            <person name="De Vuyst L."/>
            <person name="Vandamme P."/>
        </authorList>
    </citation>
    <scope>NUCLEOTIDE SEQUENCE [LARGE SCALE GENOMIC DNA]</scope>
    <source>
        <strain evidence="13 16">LMG 23690</strain>
    </source>
</reference>
<comment type="function">
    <text evidence="1">Intake of glucose and galactose.</text>
</comment>
<evidence type="ECO:0000256" key="1">
    <source>
        <dbReference type="ARBA" id="ARBA00003321"/>
    </source>
</evidence>
<dbReference type="EMBL" id="LHZU01000147">
    <property type="protein sequence ID" value="KXV56849.1"/>
    <property type="molecule type" value="Genomic_DNA"/>
</dbReference>
<dbReference type="EMBL" id="LN606600">
    <property type="protein sequence ID" value="CEF42570.1"/>
    <property type="molecule type" value="Genomic_DNA"/>
</dbReference>
<evidence type="ECO:0000256" key="5">
    <source>
        <dbReference type="ARBA" id="ARBA00022475"/>
    </source>
</evidence>
<dbReference type="AlphaFoldDB" id="A0A0U5EXR4"/>
<keyword evidence="9 11" id="KW-1133">Transmembrane helix</keyword>
<reference evidence="14 17" key="1">
    <citation type="submission" date="2014-06" db="EMBL/GenBank/DDBJ databases">
        <authorList>
            <person name="Ju J."/>
            <person name="Zhang J."/>
        </authorList>
    </citation>
    <scope>NUCLEOTIDE SEQUENCE [LARGE SCALE GENOMIC DNA]</scope>
    <source>
        <strain evidence="14">DmL_050</strain>
    </source>
</reference>
<dbReference type="GO" id="GO:0005354">
    <property type="term" value="F:galactose transmembrane transporter activity"/>
    <property type="evidence" value="ECO:0007669"/>
    <property type="project" value="InterPro"/>
</dbReference>
<dbReference type="GO" id="GO:1904659">
    <property type="term" value="P:D-glucose transmembrane transport"/>
    <property type="evidence" value="ECO:0007669"/>
    <property type="project" value="InterPro"/>
</dbReference>
<feature type="transmembrane region" description="Helical" evidence="11">
    <location>
        <begin position="286"/>
        <end position="304"/>
    </location>
</feature>
<reference evidence="15" key="3">
    <citation type="submission" date="2014-09" db="EMBL/GenBank/DDBJ databases">
        <authorList>
            <person name="Illeghems K.G."/>
        </authorList>
    </citation>
    <scope>NUCLEOTIDE SEQUENCE [LARGE SCALE GENOMIC DNA]</scope>
    <source>
        <strain evidence="15">108B</strain>
    </source>
</reference>
<organism evidence="12 15">
    <name type="scientific">Acetobacter senegalensis</name>
    <dbReference type="NCBI Taxonomy" id="446692"/>
    <lineage>
        <taxon>Bacteria</taxon>
        <taxon>Pseudomonadati</taxon>
        <taxon>Pseudomonadota</taxon>
        <taxon>Alphaproteobacteria</taxon>
        <taxon>Acetobacterales</taxon>
        <taxon>Acetobacteraceae</taxon>
        <taxon>Acetobacter</taxon>
    </lineage>
</organism>
<evidence type="ECO:0000256" key="11">
    <source>
        <dbReference type="SAM" id="Phobius"/>
    </source>
</evidence>
<evidence type="ECO:0000313" key="15">
    <source>
        <dbReference type="Proteomes" id="UP000056109"/>
    </source>
</evidence>
<dbReference type="Proteomes" id="UP000195072">
    <property type="component" value="Unassembled WGS sequence"/>
</dbReference>
<evidence type="ECO:0000256" key="2">
    <source>
        <dbReference type="ARBA" id="ARBA00004429"/>
    </source>
</evidence>
<keyword evidence="10 11" id="KW-0472">Membrane</keyword>
<feature type="transmembrane region" description="Helical" evidence="11">
    <location>
        <begin position="84"/>
        <end position="102"/>
    </location>
</feature>
<proteinExistence type="inferred from homology"/>
<evidence type="ECO:0000256" key="4">
    <source>
        <dbReference type="ARBA" id="ARBA00022448"/>
    </source>
</evidence>
<evidence type="ECO:0000313" key="12">
    <source>
        <dbReference type="EMBL" id="CEF42570.1"/>
    </source>
</evidence>
<evidence type="ECO:0000256" key="10">
    <source>
        <dbReference type="ARBA" id="ARBA00023136"/>
    </source>
</evidence>
<evidence type="ECO:0000313" key="16">
    <source>
        <dbReference type="Proteomes" id="UP000075360"/>
    </source>
</evidence>
<protein>
    <submittedName>
        <fullName evidence="13">Glucose transporter</fullName>
    </submittedName>
    <submittedName>
        <fullName evidence="12">Glucose/galactose transporter</fullName>
    </submittedName>
</protein>
<dbReference type="SUPFAM" id="SSF103473">
    <property type="entry name" value="MFS general substrate transporter"/>
    <property type="match status" value="1"/>
</dbReference>
<dbReference type="InterPro" id="IPR011701">
    <property type="entry name" value="MFS"/>
</dbReference>
<evidence type="ECO:0000256" key="9">
    <source>
        <dbReference type="ARBA" id="ARBA00022989"/>
    </source>
</evidence>
<feature type="transmembrane region" description="Helical" evidence="11">
    <location>
        <begin position="244"/>
        <end position="266"/>
    </location>
</feature>
<sequence>MECSVAVKDKTHEKAGILDFLSFSMFFLFGGITSLNDVVMPKLKEVFDLNYTQMTTVQFCFFASYFLISIPASHMIKKNGYMRTLVIGLNLIALGCLCFIPATWSARFLVFLLALFVVAAGITIIQVTANPLVISLSNKQNVSSRLTFAHACNSLGTVVAPYLGAMIILRHHSEESLLGKIAAYFSDQGMSEGAIDISVCYLIVSVIIFCWSVMTWINRSKLKGEYFHEGSVLKAVELFKDRHFSFGVAAMFFYIGAEVTIGSLLVNYLILPDTLHLTAEEAGKHLAFYWGGLLCGRLLGIVLLRAIAPSVLLTVYGTCAFLLVILSIVSTGGMAGWAMLAVGLCNSVMFPLIFSLTSMDLGHRASEGSGLICMAIVGGAFVPVITGRFADITNLNIAFIIPALCYLVVILFGFYSRSSRHKVFS</sequence>
<dbReference type="Proteomes" id="UP000056109">
    <property type="component" value="Chromosome I"/>
</dbReference>
<dbReference type="Gene3D" id="1.20.1250.20">
    <property type="entry name" value="MFS general substrate transporter like domains"/>
    <property type="match status" value="2"/>
</dbReference>
<comment type="similarity">
    <text evidence="3">Belongs to the major facilitator superfamily. FHS transporter (TC 2.A.1.7) family.</text>
</comment>
<dbReference type="Pfam" id="PF07690">
    <property type="entry name" value="MFS_1"/>
    <property type="match status" value="1"/>
</dbReference>
<dbReference type="GO" id="GO:0005886">
    <property type="term" value="C:plasma membrane"/>
    <property type="evidence" value="ECO:0007669"/>
    <property type="project" value="UniProtKB-SubCell"/>
</dbReference>
<evidence type="ECO:0000256" key="8">
    <source>
        <dbReference type="ARBA" id="ARBA00022692"/>
    </source>
</evidence>
<evidence type="ECO:0000256" key="3">
    <source>
        <dbReference type="ARBA" id="ARBA00009120"/>
    </source>
</evidence>
<keyword evidence="4" id="KW-0813">Transport</keyword>
<dbReference type="PANTHER" id="PTHR43702">
    <property type="entry name" value="L-FUCOSE-PROTON SYMPORTER"/>
    <property type="match status" value="1"/>
</dbReference>
<dbReference type="InterPro" id="IPR005964">
    <property type="entry name" value="Glc/Gal_transptr_bac"/>
</dbReference>
<dbReference type="EMBL" id="JOOZ01000017">
    <property type="protein sequence ID" value="OUL67145.1"/>
    <property type="molecule type" value="Genomic_DNA"/>
</dbReference>
<keyword evidence="6" id="KW-0997">Cell inner membrane</keyword>
<reference evidence="12" key="2">
    <citation type="submission" date="2014-09" db="EMBL/GenBank/DDBJ databases">
        <authorList>
            <person name="Magalhaes I.L.F."/>
            <person name="Oliveira U."/>
            <person name="Santos F.R."/>
            <person name="Vidigal T.H.D.A."/>
            <person name="Brescovit A.D."/>
            <person name="Santos A.J."/>
        </authorList>
    </citation>
    <scope>NUCLEOTIDE SEQUENCE</scope>
    <source>
        <strain evidence="12">108B</strain>
    </source>
</reference>
<evidence type="ECO:0000313" key="17">
    <source>
        <dbReference type="Proteomes" id="UP000195072"/>
    </source>
</evidence>
<dbReference type="InterPro" id="IPR036259">
    <property type="entry name" value="MFS_trans_sf"/>
</dbReference>
<feature type="transmembrane region" description="Helical" evidence="11">
    <location>
        <begin position="311"/>
        <end position="329"/>
    </location>
</feature>
<dbReference type="NCBIfam" id="TIGR01272">
    <property type="entry name" value="gluP"/>
    <property type="match status" value="1"/>
</dbReference>
<comment type="subcellular location">
    <subcellularLocation>
        <location evidence="2">Cell inner membrane</location>
        <topology evidence="2">Multi-pass membrane protein</topology>
    </subcellularLocation>
</comment>
<keyword evidence="7 13" id="KW-0762">Sugar transport</keyword>
<feature type="transmembrane region" description="Helical" evidence="11">
    <location>
        <begin position="55"/>
        <end position="72"/>
    </location>
</feature>
<name>A0A0U5EXR4_9PROT</name>
<feature type="transmembrane region" description="Helical" evidence="11">
    <location>
        <begin position="335"/>
        <end position="356"/>
    </location>
</feature>